<feature type="domain" description="GTPase-associated protein 1-like C-terminal" evidence="4">
    <location>
        <begin position="302"/>
        <end position="811"/>
    </location>
</feature>
<proteinExistence type="predicted"/>
<dbReference type="InterPro" id="IPR049532">
    <property type="entry name" value="GAP1-like_C"/>
</dbReference>
<organism evidence="5 6">
    <name type="scientific">Streptomyces mobaraensis (strain ATCC 29032 / DSM 40847 / JCM 4168 / NBRC 13819 / NCIMB 11159 / IPCR 16-22)</name>
    <dbReference type="NCBI Taxonomy" id="1223523"/>
    <lineage>
        <taxon>Bacteria</taxon>
        <taxon>Bacillati</taxon>
        <taxon>Actinomycetota</taxon>
        <taxon>Actinomycetes</taxon>
        <taxon>Kitasatosporales</taxon>
        <taxon>Streptomycetaceae</taxon>
        <taxon>Streptomyces</taxon>
    </lineage>
</organism>
<dbReference type="eggNOG" id="ENOG5033PFY">
    <property type="taxonomic scope" value="Bacteria"/>
</dbReference>
<reference evidence="5 6" key="1">
    <citation type="journal article" date="2013" name="Genome Announc.">
        <title>Whole-Genome Shotgun Assembly and Analysis of the Genome of Streptomyces mobaraensis DSM 40847, a Strain for Industrial Production of Microbial Transglutaminase.</title>
        <authorList>
            <person name="Yang H."/>
            <person name="He T."/>
            <person name="Wu W."/>
            <person name="Zhu W."/>
            <person name="Lu B."/>
            <person name="Sun W."/>
        </authorList>
    </citation>
    <scope>NUCLEOTIDE SEQUENCE [LARGE SCALE GENOMIC DNA]</scope>
    <source>
        <strain evidence="5 6">DSM 40847</strain>
    </source>
</reference>
<dbReference type="AlphaFoldDB" id="M3BMN9"/>
<dbReference type="InterPro" id="IPR045402">
    <property type="entry name" value="GAP1-N2"/>
</dbReference>
<feature type="region of interest" description="Disordered" evidence="1">
    <location>
        <begin position="38"/>
        <end position="84"/>
    </location>
</feature>
<dbReference type="InterPro" id="IPR045401">
    <property type="entry name" value="GAP1-M"/>
</dbReference>
<sequence>MTLQQLHYSCSSAASGPRFTAASPDLPALLLGETEPLLTYEPPDTAPASGPARAFPAGSTDPTACNPTATSPTPTAPSGSPAGTGELVDLPVVFSHNRLSDGTRLLCRTVCTGTYLRGRRHAFHAHAVRLTQDGPLPGGLLPIEAWESPSWAETTPDDGVPVPLAAFAPARRIGKEGLLEFVTARAERLEPFLTDVRSLFRSPDSPQLLVIERDTTRIAHWIAVASAVLPREHAHRLTFTTYTRRPLLARHQIVGALPGSDFDYAHVAADRRYRVHDCAGGQSSPVRDEPDPWAVVAARVLLAGKPALFTEAARLRAAGDRDTTHDAGRLAAVALREGIALDSAGRAAAARWARQHGHHGQQVRPGRNGRQPADDRMDRADGVERADRTDGPGGAVPNAVLTALARGGTPRTSAEWAALAELADDFGPLTDHPAGERLRRDLRAELDRAAPGEPLEQVLSLLRLAEALRVDHTPVLTARLSAALLGDAQQDRERVWAAVTGRPGLTAAVLDALERTAATGDPSSVVRLLTTGFPKERLVDHPHLRMAAAVAGRPLPPDQDRTDLLTALTRAAGRRHGSDPAVLRTAYRLIWGSARPTAAEAAALLSRLPAERHRAAGLDDVLVRSALESGPDDEHAPAVARTLILRCGQRLDPRRRAALLLLDQAGALADGEEQPGFAARVLALREQAAPLEPAIDERVCGALLRRLLSGEPCHDELSALVRSGDEELLTAYARMARSGLADLVLRRSPEFAGVCFMAWNAEAGESDLWDDLRNDLLVTVLRPAVRRMTREELDEVQWFLSEQDGAWGEMFLDWNRRPGVLGRLGSLCRTAGARARPD</sequence>
<gene>
    <name evidence="5" type="ORF">H340_08981</name>
</gene>
<comment type="caution">
    <text evidence="5">The sequence shown here is derived from an EMBL/GenBank/DDBJ whole genome shotgun (WGS) entry which is preliminary data.</text>
</comment>
<name>M3BMN9_STRM1</name>
<accession>M3BMN9</accession>
<feature type="compositionally biased region" description="Basic and acidic residues" evidence="1">
    <location>
        <begin position="372"/>
        <end position="390"/>
    </location>
</feature>
<evidence type="ECO:0000256" key="1">
    <source>
        <dbReference type="SAM" id="MobiDB-lite"/>
    </source>
</evidence>
<dbReference type="Proteomes" id="UP000011740">
    <property type="component" value="Unassembled WGS sequence"/>
</dbReference>
<dbReference type="EMBL" id="AORZ01000019">
    <property type="protein sequence ID" value="EMF00865.1"/>
    <property type="molecule type" value="Genomic_DNA"/>
</dbReference>
<dbReference type="PATRIC" id="fig|1223523.3.peg.1840"/>
<feature type="compositionally biased region" description="Low complexity" evidence="1">
    <location>
        <begin position="67"/>
        <end position="84"/>
    </location>
</feature>
<protein>
    <submittedName>
        <fullName evidence="5">Uncharacterized protein</fullName>
    </submittedName>
</protein>
<evidence type="ECO:0000313" key="6">
    <source>
        <dbReference type="Proteomes" id="UP000011740"/>
    </source>
</evidence>
<dbReference type="Pfam" id="PF20052">
    <property type="entry name" value="GAP1-C"/>
    <property type="match status" value="1"/>
</dbReference>
<dbReference type="Pfam" id="PF20014">
    <property type="entry name" value="GAP1-M"/>
    <property type="match status" value="1"/>
</dbReference>
<dbReference type="Pfam" id="PF20013">
    <property type="entry name" value="GAP1-N2"/>
    <property type="match status" value="1"/>
</dbReference>
<dbReference type="RefSeq" id="WP_004942138.1">
    <property type="nucleotide sequence ID" value="NZ_AORZ01000019.1"/>
</dbReference>
<evidence type="ECO:0000259" key="3">
    <source>
        <dbReference type="Pfam" id="PF20014"/>
    </source>
</evidence>
<feature type="region of interest" description="Disordered" evidence="1">
    <location>
        <begin position="350"/>
        <end position="397"/>
    </location>
</feature>
<dbReference type="STRING" id="1223523.H340_08981"/>
<evidence type="ECO:0000259" key="4">
    <source>
        <dbReference type="Pfam" id="PF20052"/>
    </source>
</evidence>
<feature type="domain" description="GTPase-associated protein 1 middle" evidence="3">
    <location>
        <begin position="178"/>
        <end position="279"/>
    </location>
</feature>
<evidence type="ECO:0000313" key="5">
    <source>
        <dbReference type="EMBL" id="EMF00865.1"/>
    </source>
</evidence>
<feature type="domain" description="GTPase-associated protein 1 N-terminal" evidence="2">
    <location>
        <begin position="79"/>
        <end position="160"/>
    </location>
</feature>
<evidence type="ECO:0000259" key="2">
    <source>
        <dbReference type="Pfam" id="PF20013"/>
    </source>
</evidence>